<comment type="caution">
    <text evidence="2">The sequence shown here is derived from an EMBL/GenBank/DDBJ whole genome shotgun (WGS) entry which is preliminary data.</text>
</comment>
<dbReference type="EMBL" id="WBSZ01000076">
    <property type="protein sequence ID" value="KAB2528649.1"/>
    <property type="molecule type" value="Genomic_DNA"/>
</dbReference>
<dbReference type="InterPro" id="IPR014966">
    <property type="entry name" value="FRG-dom"/>
</dbReference>
<dbReference type="SMART" id="SM00901">
    <property type="entry name" value="FRG"/>
    <property type="match status" value="1"/>
</dbReference>
<evidence type="ECO:0000313" key="3">
    <source>
        <dbReference type="Proteomes" id="UP000476281"/>
    </source>
</evidence>
<proteinExistence type="predicted"/>
<dbReference type="RefSeq" id="WP_071886161.1">
    <property type="nucleotide sequence ID" value="NZ_FKCN01000027.1"/>
</dbReference>
<dbReference type="AlphaFoldDB" id="A0A6L3Y3D6"/>
<gene>
    <name evidence="2" type="ORF">F9C29_04770</name>
</gene>
<evidence type="ECO:0000259" key="1">
    <source>
        <dbReference type="SMART" id="SM00901"/>
    </source>
</evidence>
<feature type="domain" description="FRG" evidence="1">
    <location>
        <begin position="19"/>
        <end position="119"/>
    </location>
</feature>
<organism evidence="2 3">
    <name type="scientific">Enterobacter hormaechei</name>
    <dbReference type="NCBI Taxonomy" id="158836"/>
    <lineage>
        <taxon>Bacteria</taxon>
        <taxon>Pseudomonadati</taxon>
        <taxon>Pseudomonadota</taxon>
        <taxon>Gammaproteobacteria</taxon>
        <taxon>Enterobacterales</taxon>
        <taxon>Enterobacteriaceae</taxon>
        <taxon>Enterobacter</taxon>
        <taxon>Enterobacter cloacae complex</taxon>
    </lineage>
</organism>
<name>A0A6L3Y3D6_9ENTR</name>
<dbReference type="Proteomes" id="UP000476281">
    <property type="component" value="Unassembled WGS sequence"/>
</dbReference>
<protein>
    <submittedName>
        <fullName evidence="2">FRG domain-containing protein</fullName>
    </submittedName>
</protein>
<accession>A0A6L3Y3D6</accession>
<reference evidence="2 3" key="1">
    <citation type="submission" date="2019-09" db="EMBL/GenBank/DDBJ databases">
        <title>Reversal of blaTEM antimicrobial resistance by CRISPR-Cas9 in clinical E. coli and other Enterobacteriaceae strains.</title>
        <authorList>
            <person name="Tagliaferri T."/>
            <person name="Guimaraes N."/>
            <person name="Pereira M."/>
            <person name="Felicori L."/>
            <person name="Horz H.-P."/>
            <person name="Santos S."/>
            <person name="Mendes T."/>
        </authorList>
    </citation>
    <scope>NUCLEOTIDE SEQUENCE [LARGE SCALE GENOMIC DNA]</scope>
    <source>
        <strain evidence="2 3">E2_blaTEM_MG</strain>
    </source>
</reference>
<evidence type="ECO:0000313" key="2">
    <source>
        <dbReference type="EMBL" id="KAB2528649.1"/>
    </source>
</evidence>
<sequence>MELYTANSLNELENILSKHGTDVLFRGQNTRYGDPGLPSVKTSFDRHGCIPSEMLKWSRYAKNVLSTTIGHHVNDFKFIQALLQHYGWRSFYIDCSSNAAVGAWFASHQYDQQHTLEMSEDFAERPVWLRKLKARYTHSEGVGYLYILDKKAAEQVGLVDLASLKLEGFHPRMEAQAAWLVGPLQQTDLPQNCFLSEIKCSSEILRKYSSKNGFDTTSDLFPPITDDPILRMLLGLPWRELADVKDKSFPIPAFHRALELPEYHESYVKIAWLTCSPLISTPRC</sequence>